<dbReference type="RefSeq" id="WP_254769707.1">
    <property type="nucleotide sequence ID" value="NZ_CP101114.1"/>
</dbReference>
<keyword evidence="1" id="KW-0812">Transmembrane</keyword>
<dbReference type="InterPro" id="IPR045594">
    <property type="entry name" value="DUF6460"/>
</dbReference>
<feature type="domain" description="DUF6460" evidence="2">
    <location>
        <begin position="52"/>
        <end position="84"/>
    </location>
</feature>
<evidence type="ECO:0000259" key="2">
    <source>
        <dbReference type="Pfam" id="PF20061"/>
    </source>
</evidence>
<dbReference type="Pfam" id="PF20061">
    <property type="entry name" value="DUF6460"/>
    <property type="match status" value="1"/>
</dbReference>
<dbReference type="EMBL" id="CP101114">
    <property type="protein sequence ID" value="UTO27789.1"/>
    <property type="molecule type" value="Genomic_DNA"/>
</dbReference>
<protein>
    <submittedName>
        <fullName evidence="3">DUF6460 domain-containing protein</fullName>
    </submittedName>
</protein>
<accession>A0ABY5ERQ6</accession>
<organism evidence="3 4">
    <name type="scientific">Bartonella harrusi</name>
    <dbReference type="NCBI Taxonomy" id="2961895"/>
    <lineage>
        <taxon>Bacteria</taxon>
        <taxon>Pseudomonadati</taxon>
        <taxon>Pseudomonadota</taxon>
        <taxon>Alphaproteobacteria</taxon>
        <taxon>Hyphomicrobiales</taxon>
        <taxon>Bartonellaceae</taxon>
        <taxon>Bartonella</taxon>
    </lineage>
</organism>
<gene>
    <name evidence="3" type="ORF">NMK50_05930</name>
</gene>
<feature type="transmembrane region" description="Helical" evidence="1">
    <location>
        <begin position="20"/>
        <end position="37"/>
    </location>
</feature>
<name>A0ABY5ERQ6_9HYPH</name>
<feature type="transmembrane region" description="Helical" evidence="1">
    <location>
        <begin position="57"/>
        <end position="81"/>
    </location>
</feature>
<keyword evidence="1" id="KW-0472">Membrane</keyword>
<evidence type="ECO:0000256" key="1">
    <source>
        <dbReference type="SAM" id="Phobius"/>
    </source>
</evidence>
<keyword evidence="4" id="KW-1185">Reference proteome</keyword>
<keyword evidence="1" id="KW-1133">Transmembrane helix</keyword>
<sequence>MSHSFHAFLGGTLGRVAIKLLILSFLAGIVMNFLGWTPRSLVRTITEFLKSLWETGFITLTNFFHMTIMGAIIVVPIFLFLRIFHKK</sequence>
<proteinExistence type="predicted"/>
<evidence type="ECO:0000313" key="3">
    <source>
        <dbReference type="EMBL" id="UTO27789.1"/>
    </source>
</evidence>
<dbReference type="Proteomes" id="UP001059475">
    <property type="component" value="Chromosome"/>
</dbReference>
<reference evidence="3" key="1">
    <citation type="submission" date="2022-07" db="EMBL/GenBank/DDBJ databases">
        <title>First report of Bartonella spp. in marsupials in Brazil, with a description of Bartonella harrusi sp. nov. and new proposal for taxonomic reclassification of species of the genus Bartonella.</title>
        <authorList>
            <person name="Amaral R.B."/>
        </authorList>
    </citation>
    <scope>NUCLEOTIDE SEQUENCE</scope>
    <source>
        <strain evidence="3">117A</strain>
    </source>
</reference>
<evidence type="ECO:0000313" key="4">
    <source>
        <dbReference type="Proteomes" id="UP001059475"/>
    </source>
</evidence>